<dbReference type="Gene3D" id="1.10.150.310">
    <property type="entry name" value="Tex RuvX-like domain-like"/>
    <property type="match status" value="1"/>
</dbReference>
<dbReference type="GO" id="GO:0015628">
    <property type="term" value="P:protein secretion by the type II secretion system"/>
    <property type="evidence" value="ECO:0007669"/>
    <property type="project" value="TreeGrafter"/>
</dbReference>
<dbReference type="PANTHER" id="PTHR21180">
    <property type="entry name" value="ENDONUCLEASE/EXONUCLEASE/PHOSPHATASE FAMILY DOMAIN-CONTAINING PROTEIN 1"/>
    <property type="match status" value="1"/>
</dbReference>
<dbReference type="GO" id="GO:0015627">
    <property type="term" value="C:type II protein secretion system complex"/>
    <property type="evidence" value="ECO:0007669"/>
    <property type="project" value="TreeGrafter"/>
</dbReference>
<feature type="domain" description="Helix-hairpin-helix DNA-binding motif class 1" evidence="3">
    <location>
        <begin position="193"/>
        <end position="212"/>
    </location>
</feature>
<keyword evidence="5" id="KW-1185">Reference proteome</keyword>
<dbReference type="Gene3D" id="3.10.560.10">
    <property type="entry name" value="Outer membrane lipoprotein wza domain like"/>
    <property type="match status" value="1"/>
</dbReference>
<feature type="compositionally biased region" description="Basic and acidic residues" evidence="1">
    <location>
        <begin position="51"/>
        <end position="68"/>
    </location>
</feature>
<dbReference type="Proteomes" id="UP000315636">
    <property type="component" value="Unassembled WGS sequence"/>
</dbReference>
<accession>A0A521BUL7</accession>
<dbReference type="SUPFAM" id="SSF47781">
    <property type="entry name" value="RuvA domain 2-like"/>
    <property type="match status" value="1"/>
</dbReference>
<dbReference type="InterPro" id="IPR010994">
    <property type="entry name" value="RuvA_2-like"/>
</dbReference>
<dbReference type="InterPro" id="IPR003583">
    <property type="entry name" value="Hlx-hairpin-Hlx_DNA-bd_motif"/>
</dbReference>
<feature type="domain" description="Helix-hairpin-helix DNA-binding motif class 1" evidence="3">
    <location>
        <begin position="163"/>
        <end position="182"/>
    </location>
</feature>
<evidence type="ECO:0000259" key="3">
    <source>
        <dbReference type="SMART" id="SM00278"/>
    </source>
</evidence>
<proteinExistence type="predicted"/>
<reference evidence="4 5" key="1">
    <citation type="submission" date="2017-05" db="EMBL/GenBank/DDBJ databases">
        <authorList>
            <person name="Varghese N."/>
            <person name="Submissions S."/>
        </authorList>
    </citation>
    <scope>NUCLEOTIDE SEQUENCE [LARGE SCALE GENOMIC DNA]</scope>
    <source>
        <strain evidence="4 5">DSM 45474</strain>
    </source>
</reference>
<evidence type="ECO:0000313" key="4">
    <source>
        <dbReference type="EMBL" id="SMO50859.1"/>
    </source>
</evidence>
<sequence>MKPLWDQGEWTPREKKLAVSLGIVVLLLIGGTIMVWTGEEEKPASVQVKEYSSRPKEATPKKKEKEKKADEWMVDIKGSVKHPGVYRFSPGARVQEAVQKAGGAEKQADLDRVNLAAPLSDGMALYVPAKGEDIPSSMNIEGSQTSSARASNGTIKLNAASAEELQELNGIGPSKAEAIISYREENGPFTSVEQLTEVPGIGEKTLDQLRDQIAVQ</sequence>
<feature type="region of interest" description="Disordered" evidence="1">
    <location>
        <begin position="47"/>
        <end position="68"/>
    </location>
</feature>
<evidence type="ECO:0000313" key="5">
    <source>
        <dbReference type="Proteomes" id="UP000315636"/>
    </source>
</evidence>
<keyword evidence="2" id="KW-0812">Transmembrane</keyword>
<dbReference type="InterPro" id="IPR004509">
    <property type="entry name" value="Competence_ComEA_HhH"/>
</dbReference>
<dbReference type="PANTHER" id="PTHR21180:SF32">
    <property type="entry name" value="ENDONUCLEASE_EXONUCLEASE_PHOSPHATASE FAMILY DOMAIN-CONTAINING PROTEIN 1"/>
    <property type="match status" value="1"/>
</dbReference>
<dbReference type="RefSeq" id="WP_142504714.1">
    <property type="nucleotide sequence ID" value="NZ_FXTI01000002.1"/>
</dbReference>
<organism evidence="4 5">
    <name type="scientific">Melghirimyces algeriensis</name>
    <dbReference type="NCBI Taxonomy" id="910412"/>
    <lineage>
        <taxon>Bacteria</taxon>
        <taxon>Bacillati</taxon>
        <taxon>Bacillota</taxon>
        <taxon>Bacilli</taxon>
        <taxon>Bacillales</taxon>
        <taxon>Thermoactinomycetaceae</taxon>
        <taxon>Melghirimyces</taxon>
    </lineage>
</organism>
<dbReference type="EMBL" id="FXTI01000002">
    <property type="protein sequence ID" value="SMO50859.1"/>
    <property type="molecule type" value="Genomic_DNA"/>
</dbReference>
<dbReference type="AlphaFoldDB" id="A0A521BUL7"/>
<evidence type="ECO:0000256" key="2">
    <source>
        <dbReference type="SAM" id="Phobius"/>
    </source>
</evidence>
<protein>
    <submittedName>
        <fullName evidence="4">Competence protein ComEA</fullName>
    </submittedName>
</protein>
<dbReference type="Pfam" id="PF12836">
    <property type="entry name" value="HHH_3"/>
    <property type="match status" value="1"/>
</dbReference>
<keyword evidence="2" id="KW-1133">Transmembrane helix</keyword>
<evidence type="ECO:0000256" key="1">
    <source>
        <dbReference type="SAM" id="MobiDB-lite"/>
    </source>
</evidence>
<dbReference type="GO" id="GO:0003677">
    <property type="term" value="F:DNA binding"/>
    <property type="evidence" value="ECO:0007669"/>
    <property type="project" value="InterPro"/>
</dbReference>
<feature type="transmembrane region" description="Helical" evidence="2">
    <location>
        <begin position="17"/>
        <end position="36"/>
    </location>
</feature>
<dbReference type="SMART" id="SM00278">
    <property type="entry name" value="HhH1"/>
    <property type="match status" value="2"/>
</dbReference>
<gene>
    <name evidence="4" type="ORF">SAMN06264849_102442</name>
</gene>
<dbReference type="InterPro" id="IPR019554">
    <property type="entry name" value="Soluble_ligand-bd"/>
</dbReference>
<dbReference type="Pfam" id="PF10531">
    <property type="entry name" value="SLBB"/>
    <property type="match status" value="1"/>
</dbReference>
<name>A0A521BUL7_9BACL</name>
<dbReference type="NCBIfam" id="TIGR00426">
    <property type="entry name" value="competence protein ComEA helix-hairpin-helix repeat region"/>
    <property type="match status" value="1"/>
</dbReference>
<dbReference type="OrthoDB" id="9790239at2"/>
<dbReference type="InterPro" id="IPR051675">
    <property type="entry name" value="Endo/Exo/Phosphatase_dom_1"/>
</dbReference>
<dbReference type="GO" id="GO:0006281">
    <property type="term" value="P:DNA repair"/>
    <property type="evidence" value="ECO:0007669"/>
    <property type="project" value="InterPro"/>
</dbReference>
<keyword evidence="2" id="KW-0472">Membrane</keyword>